<evidence type="ECO:0000256" key="7">
    <source>
        <dbReference type="PROSITE-ProRule" id="PRU01360"/>
    </source>
</evidence>
<sequence>MKIFSFRGYRQSVFCSFFCITAINLLPSVAWGQQAITVQGKIYDNLSSLPGVNITVKGTAVQTISNYDGSYIIKTTTKDTLVFSMMGYAKKEIAIQGRNTINVAMVEEATALQEVKINAGYYSVKEKERTGSIARMTSKDIEKQPVANVLATMQGRMAGVEVTQDSGAPGGTFQIKIRGQNSLRADGNQPLYIIDGVSYSSETIGSINTSGMMPTMTSPLNSINPSDIESIEILKDADATAIYGSRGANGVVLMTTKKGKSGKTVFSVNVSKGVASITKKLDLMNTQEYLAMRAQAFANDGITTYPDYAYDINGTWDQNCYTDWQEELIGGTAEINNLQASVSGGSKNTQYLLSGNTRSETTVYPKAFKYKKSAAHFSMNHAADDNRFKLNFSANYTAQNNNQPATDLTAVSRTLAPNAPALYDANGNLNWENSTWDNPLALLESEFLSKIKDFNANTVLSYNVLPNLQLKTSLGYTDLRSNESNTQPSTMYNPAYGLGSEISGISNNITSRTSWIAEPQINWNWNLGKAKIETLLGTTFQSQTTNRLFQSGFGFSSNSLIHDLASANLKTIDLSDETVYKYQAVFARINYNYDSRYILNITARRDGSSRFGPGKQFANFGAIGAAWVFSEEEFLQGNNILSFGKLRTSYGTTGNDQIGDYQFLDTYVSSGNTYNGTIGLQPIRLFNPEFGWETNKKFEVALETGFFQDRIFLTSAYYNNRSTNQLVGIPLPGTTGFQTLQGNLDATVQNTGLEFTLATKNVTGNDFSWSTNFNISFNRNKLLSYPGLETSSYANTYVVGQSVNIVKLYHYTGFNPVTNLYEFEDVNNDGQITSLADRQTIANLSPKYFGGVQNNFRYKNLQLDFLFHFVKQESFGYMPGVPGTAVNQLSEVSNQQLPYTSGANGAVISAYYRYGLSDAALQDASFVRLKNVSLTYDIPLKAKSLKCQLYFQGQNLLTFTSYNSGDPEFKFSGYLPPLRVFTTGVKVTL</sequence>
<keyword evidence="2 7" id="KW-0813">Transport</keyword>
<name>A0ABP8ZTA8_9FLAO</name>
<dbReference type="Pfam" id="PF13715">
    <property type="entry name" value="CarbopepD_reg_2"/>
    <property type="match status" value="1"/>
</dbReference>
<dbReference type="InterPro" id="IPR008969">
    <property type="entry name" value="CarboxyPept-like_regulatory"/>
</dbReference>
<dbReference type="InterPro" id="IPR039426">
    <property type="entry name" value="TonB-dep_rcpt-like"/>
</dbReference>
<dbReference type="InterPro" id="IPR012910">
    <property type="entry name" value="Plug_dom"/>
</dbReference>
<comment type="caution">
    <text evidence="9">The sequence shown here is derived from an EMBL/GenBank/DDBJ whole genome shotgun (WGS) entry which is preliminary data.</text>
</comment>
<dbReference type="InterPro" id="IPR037066">
    <property type="entry name" value="Plug_dom_sf"/>
</dbReference>
<dbReference type="SUPFAM" id="SSF49464">
    <property type="entry name" value="Carboxypeptidase regulatory domain-like"/>
    <property type="match status" value="1"/>
</dbReference>
<evidence type="ECO:0000256" key="1">
    <source>
        <dbReference type="ARBA" id="ARBA00004571"/>
    </source>
</evidence>
<keyword evidence="9" id="KW-0675">Receptor</keyword>
<dbReference type="Proteomes" id="UP001500141">
    <property type="component" value="Unassembled WGS sequence"/>
</dbReference>
<keyword evidence="3 7" id="KW-1134">Transmembrane beta strand</keyword>
<dbReference type="InterPro" id="IPR036942">
    <property type="entry name" value="Beta-barrel_TonB_sf"/>
</dbReference>
<dbReference type="InterPro" id="IPR023997">
    <property type="entry name" value="TonB-dep_OMP_SusC/RagA_CS"/>
</dbReference>
<evidence type="ECO:0000313" key="9">
    <source>
        <dbReference type="EMBL" id="GAA4763973.1"/>
    </source>
</evidence>
<evidence type="ECO:0000256" key="5">
    <source>
        <dbReference type="ARBA" id="ARBA00023136"/>
    </source>
</evidence>
<accession>A0ABP8ZTA8</accession>
<comment type="subcellular location">
    <subcellularLocation>
        <location evidence="1 7">Cell outer membrane</location>
        <topology evidence="1 7">Multi-pass membrane protein</topology>
    </subcellularLocation>
</comment>
<dbReference type="Pfam" id="PF07715">
    <property type="entry name" value="Plug"/>
    <property type="match status" value="1"/>
</dbReference>
<evidence type="ECO:0000256" key="3">
    <source>
        <dbReference type="ARBA" id="ARBA00022452"/>
    </source>
</evidence>
<dbReference type="PROSITE" id="PS52016">
    <property type="entry name" value="TONB_DEPENDENT_REC_3"/>
    <property type="match status" value="1"/>
</dbReference>
<keyword evidence="4 7" id="KW-0812">Transmembrane</keyword>
<dbReference type="InterPro" id="IPR023996">
    <property type="entry name" value="TonB-dep_OMP_SusC/RagA"/>
</dbReference>
<gene>
    <name evidence="9" type="ORF">GCM10023230_11830</name>
</gene>
<evidence type="ECO:0000259" key="8">
    <source>
        <dbReference type="Pfam" id="PF07715"/>
    </source>
</evidence>
<reference evidence="10" key="1">
    <citation type="journal article" date="2019" name="Int. J. Syst. Evol. Microbiol.">
        <title>The Global Catalogue of Microorganisms (GCM) 10K type strain sequencing project: providing services to taxonomists for standard genome sequencing and annotation.</title>
        <authorList>
            <consortium name="The Broad Institute Genomics Platform"/>
            <consortium name="The Broad Institute Genome Sequencing Center for Infectious Disease"/>
            <person name="Wu L."/>
            <person name="Ma J."/>
        </authorList>
    </citation>
    <scope>NUCLEOTIDE SEQUENCE [LARGE SCALE GENOMIC DNA]</scope>
    <source>
        <strain evidence="10">JCM 18198</strain>
    </source>
</reference>
<feature type="domain" description="TonB-dependent receptor plug" evidence="8">
    <location>
        <begin position="127"/>
        <end position="251"/>
    </location>
</feature>
<protein>
    <submittedName>
        <fullName evidence="9">TonB-dependent receptor</fullName>
    </submittedName>
</protein>
<dbReference type="Gene3D" id="2.40.170.20">
    <property type="entry name" value="TonB-dependent receptor, beta-barrel domain"/>
    <property type="match status" value="1"/>
</dbReference>
<dbReference type="SUPFAM" id="SSF56935">
    <property type="entry name" value="Porins"/>
    <property type="match status" value="1"/>
</dbReference>
<keyword evidence="6 7" id="KW-0998">Cell outer membrane</keyword>
<evidence type="ECO:0000313" key="10">
    <source>
        <dbReference type="Proteomes" id="UP001500141"/>
    </source>
</evidence>
<organism evidence="9 10">
    <name type="scientific">Flavobacterium hankyongi</name>
    <dbReference type="NCBI Taxonomy" id="1176532"/>
    <lineage>
        <taxon>Bacteria</taxon>
        <taxon>Pseudomonadati</taxon>
        <taxon>Bacteroidota</taxon>
        <taxon>Flavobacteriia</taxon>
        <taxon>Flavobacteriales</taxon>
        <taxon>Flavobacteriaceae</taxon>
        <taxon>Flavobacterium</taxon>
    </lineage>
</organism>
<dbReference type="NCBIfam" id="TIGR04056">
    <property type="entry name" value="OMP_RagA_SusC"/>
    <property type="match status" value="1"/>
</dbReference>
<proteinExistence type="inferred from homology"/>
<dbReference type="NCBIfam" id="TIGR04057">
    <property type="entry name" value="SusC_RagA_signa"/>
    <property type="match status" value="1"/>
</dbReference>
<keyword evidence="10" id="KW-1185">Reference proteome</keyword>
<keyword evidence="5 7" id="KW-0472">Membrane</keyword>
<evidence type="ECO:0000256" key="2">
    <source>
        <dbReference type="ARBA" id="ARBA00022448"/>
    </source>
</evidence>
<dbReference type="EMBL" id="BAABIP010000008">
    <property type="protein sequence ID" value="GAA4763973.1"/>
    <property type="molecule type" value="Genomic_DNA"/>
</dbReference>
<dbReference type="Gene3D" id="2.170.130.10">
    <property type="entry name" value="TonB-dependent receptor, plug domain"/>
    <property type="match status" value="1"/>
</dbReference>
<evidence type="ECO:0000256" key="6">
    <source>
        <dbReference type="ARBA" id="ARBA00023237"/>
    </source>
</evidence>
<evidence type="ECO:0000256" key="4">
    <source>
        <dbReference type="ARBA" id="ARBA00022692"/>
    </source>
</evidence>
<comment type="similarity">
    <text evidence="7">Belongs to the TonB-dependent receptor family.</text>
</comment>
<dbReference type="RefSeq" id="WP_264542878.1">
    <property type="nucleotide sequence ID" value="NZ_BAABIP010000008.1"/>
</dbReference>